<dbReference type="InterPro" id="IPR003114">
    <property type="entry name" value="Phox_assoc"/>
</dbReference>
<dbReference type="PANTHER" id="PTHR22775:SF3">
    <property type="entry name" value="SORTING NEXIN-13"/>
    <property type="match status" value="1"/>
</dbReference>
<reference evidence="7 8" key="1">
    <citation type="submission" date="2023-08" db="EMBL/GenBank/DDBJ databases">
        <title>Annotated Genome Sequence of Vanrija albida AlHP1.</title>
        <authorList>
            <person name="Herzog R."/>
        </authorList>
    </citation>
    <scope>NUCLEOTIDE SEQUENCE [LARGE SCALE GENOMIC DNA]</scope>
    <source>
        <strain evidence="7 8">AlHP1</strain>
    </source>
</reference>
<dbReference type="PROSITE" id="PS50132">
    <property type="entry name" value="RGS"/>
    <property type="match status" value="1"/>
</dbReference>
<dbReference type="Gene3D" id="3.30.1520.10">
    <property type="entry name" value="Phox-like domain"/>
    <property type="match status" value="1"/>
</dbReference>
<dbReference type="GeneID" id="95985726"/>
<dbReference type="SUPFAM" id="SSF64268">
    <property type="entry name" value="PX domain"/>
    <property type="match status" value="1"/>
</dbReference>
<feature type="region of interest" description="Disordered" evidence="2">
    <location>
        <begin position="670"/>
        <end position="708"/>
    </location>
</feature>
<dbReference type="RefSeq" id="XP_069210608.1">
    <property type="nucleotide sequence ID" value="XM_069353190.1"/>
</dbReference>
<keyword evidence="3" id="KW-0472">Membrane</keyword>
<dbReference type="InterPro" id="IPR036871">
    <property type="entry name" value="PX_dom_sf"/>
</dbReference>
<evidence type="ECO:0000313" key="8">
    <source>
        <dbReference type="Proteomes" id="UP001565368"/>
    </source>
</evidence>
<sequence length="1392" mass="152708">MTRTPTPTPTPRVSPRLVLLSAGVAAAAYAAHRLSVLGALLLFPLVLSLVLVLAAVAVIARSARTDAGPSAVARQRAAVRPLAFTAPAAWATVLARAGEEAAGRPFDAVHADPAVAARLDAVLGLIRQSFVLPWYTRISPSPAFPDAIEATIRFALGEVGRSAEAVDWPTVVVSRILPIVTEHFQHYRSIEHLSSSIAGASSTTSLPLPLPRGSHPALAPLRNSAPEANLPSIEEHFRDHVARALKVLLPAKEQTEVVNIIVREVVLGAVLMPVFSMLCDSDFWNRQINEQGGRYLREKKQVSKVLSALSTVPISPVSAKGGTPRRQATTSITVQSTTKQFDEFMRSIPKLKTLGEARRLRADVDRELRAARGALKRATGENEERREKATRRAERYIHRLERARTHIDRRIVALSGGAQLSPRTSVYPALTDSPLAGRYKANLYGILSDPSSLAFWLEYMERRGRSHLVQFWLTVEGFKDPLEASGQDLALTLANEDGEPRRGNNDNTIGDDIAFLYSTYFSTLDHKINVPSKLVLEIAELSAHAGPLLPQDVKRGKKAVFEAQKAVYDQMDDEDWPAFQKSELYLKAVADLKNNTAPRVNRAARASSHSPLGTPTTQSSSLMPPERGQRRASDASSPTAQRRPYLVNGNFTPAPVAVAASTSTAAPAFDRPLVRRIPTPESTSRPLSPQSSATPLVSTPLIMTTPPPMLQRRSTHLDLLFGVEDDSTPSEERNPLFADDPEDDDEEALLEAQRIEAIQAALNEIIASDDMTSSQTLPPPATPPEIGTDTLNSPSASLILEPDKLPSASLIIEPSEKHPLAGSKLASRSAEDLKVPGTAERPLLGRGKSQQDASAARKRIYRRGSFGDTPNHRPSKSIFDDSLFDEETASVMLDAELDDRAKDNVRLAAPGDMQLSIDIGRLDSKIHELAEQDAILASLIRQAELTGNQKELKLLRKSQSSLQREKRTAEFQKAQYEQQEEANRLVPGRTRVSIPSTVVVEDDHDLMRQVVRYKVEIRQVGDDGRTLLSWAVFHRYNEFWELDRAIRDWAAHAGNWRLSDDLRNRVVEIPGKRLVPSISSSFVESRRAGLERWLQSLLSSAPICDSFLLRNFLSLSAVAASSTNALPNITPQNIVKTLYKTVASSLDDQLVPSMLDLMSQSLQRQISEVAVAGGRVAEPLAGYMPTALKAGVAGVAAPWMKHDARTPSVTVTADHAMGESPELPTAPILPVTMQPLEGESATGSFTTPICDLFIEVFDLKENNWLRRQAIVIILQQILGGTIERKFRDTFRQLTSPESVDKLLGSFQDNMWPGGVRRESTPPRTVEEKYDARVSAARKVTALMPDVAANMIGRSNARRAAGRMFGALQDQRLNQHLMLCVLDEVFKALFPPR</sequence>
<dbReference type="Gene3D" id="1.10.167.10">
    <property type="entry name" value="Regulator of G-protein Signalling 4, domain 2"/>
    <property type="match status" value="1"/>
</dbReference>
<dbReference type="InterPro" id="IPR044926">
    <property type="entry name" value="RGS_subdomain_2"/>
</dbReference>
<dbReference type="SUPFAM" id="SSF48097">
    <property type="entry name" value="Regulator of G-protein signaling, RGS"/>
    <property type="match status" value="1"/>
</dbReference>
<keyword evidence="3" id="KW-0812">Transmembrane</keyword>
<dbReference type="Pfam" id="PF08628">
    <property type="entry name" value="Nexin_C"/>
    <property type="match status" value="1"/>
</dbReference>
<evidence type="ECO:0000259" key="5">
    <source>
        <dbReference type="PROSITE" id="PS50195"/>
    </source>
</evidence>
<dbReference type="Pfam" id="PF02194">
    <property type="entry name" value="PXA"/>
    <property type="match status" value="1"/>
</dbReference>
<dbReference type="Pfam" id="PF00615">
    <property type="entry name" value="RGS"/>
    <property type="match status" value="1"/>
</dbReference>
<evidence type="ECO:0000256" key="2">
    <source>
        <dbReference type="SAM" id="MobiDB-lite"/>
    </source>
</evidence>
<feature type="domain" description="PX" evidence="5">
    <location>
        <begin position="991"/>
        <end position="1120"/>
    </location>
</feature>
<feature type="region of interest" description="Disordered" evidence="2">
    <location>
        <begin position="819"/>
        <end position="879"/>
    </location>
</feature>
<comment type="caution">
    <text evidence="7">The sequence shown here is derived from an EMBL/GenBank/DDBJ whole genome shotgun (WGS) entry which is preliminary data.</text>
</comment>
<evidence type="ECO:0000259" key="4">
    <source>
        <dbReference type="PROSITE" id="PS50132"/>
    </source>
</evidence>
<feature type="transmembrane region" description="Helical" evidence="3">
    <location>
        <begin position="40"/>
        <end position="60"/>
    </location>
</feature>
<protein>
    <submittedName>
        <fullName evidence="7">tRNA (Guanine-N(7)-)-methyltransferase (tRNA(m7G46)-methyltransferase)</fullName>
    </submittedName>
</protein>
<feature type="region of interest" description="Disordered" evidence="2">
    <location>
        <begin position="769"/>
        <end position="796"/>
    </location>
</feature>
<dbReference type="SMART" id="SM00315">
    <property type="entry name" value="RGS"/>
    <property type="match status" value="1"/>
</dbReference>
<dbReference type="PROSITE" id="PS51207">
    <property type="entry name" value="PXA"/>
    <property type="match status" value="1"/>
</dbReference>
<evidence type="ECO:0000313" key="7">
    <source>
        <dbReference type="EMBL" id="KAL1410664.1"/>
    </source>
</evidence>
<feature type="compositionally biased region" description="Polar residues" evidence="2">
    <location>
        <begin position="680"/>
        <end position="697"/>
    </location>
</feature>
<dbReference type="InterPro" id="IPR001683">
    <property type="entry name" value="PX_dom"/>
</dbReference>
<evidence type="ECO:0000256" key="3">
    <source>
        <dbReference type="SAM" id="Phobius"/>
    </source>
</evidence>
<feature type="region of interest" description="Disordered" evidence="2">
    <location>
        <begin position="597"/>
        <end position="648"/>
    </location>
</feature>
<dbReference type="EMBL" id="JBBXJM010000003">
    <property type="protein sequence ID" value="KAL1410664.1"/>
    <property type="molecule type" value="Genomic_DNA"/>
</dbReference>
<dbReference type="InterPro" id="IPR013937">
    <property type="entry name" value="Sorting_nexin_C"/>
</dbReference>
<dbReference type="SMART" id="SM00313">
    <property type="entry name" value="PXA"/>
    <property type="match status" value="1"/>
</dbReference>
<keyword evidence="8" id="KW-1185">Reference proteome</keyword>
<gene>
    <name evidence="7" type="primary">TRM8_1</name>
    <name evidence="7" type="ORF">Q8F55_004683</name>
</gene>
<dbReference type="PANTHER" id="PTHR22775">
    <property type="entry name" value="SORTING NEXIN"/>
    <property type="match status" value="1"/>
</dbReference>
<organism evidence="7 8">
    <name type="scientific">Vanrija albida</name>
    <dbReference type="NCBI Taxonomy" id="181172"/>
    <lineage>
        <taxon>Eukaryota</taxon>
        <taxon>Fungi</taxon>
        <taxon>Dikarya</taxon>
        <taxon>Basidiomycota</taxon>
        <taxon>Agaricomycotina</taxon>
        <taxon>Tremellomycetes</taxon>
        <taxon>Trichosporonales</taxon>
        <taxon>Trichosporonaceae</taxon>
        <taxon>Vanrija</taxon>
    </lineage>
</organism>
<keyword evidence="3" id="KW-1133">Transmembrane helix</keyword>
<name>A0ABR3Q7E4_9TREE</name>
<dbReference type="Pfam" id="PF00787">
    <property type="entry name" value="PX"/>
    <property type="match status" value="1"/>
</dbReference>
<feature type="domain" description="PXA" evidence="6">
    <location>
        <begin position="112"/>
        <end position="296"/>
    </location>
</feature>
<proteinExistence type="inferred from homology"/>
<dbReference type="InterPro" id="IPR036305">
    <property type="entry name" value="RGS_sf"/>
</dbReference>
<dbReference type="Proteomes" id="UP001565368">
    <property type="component" value="Unassembled WGS sequence"/>
</dbReference>
<evidence type="ECO:0000256" key="1">
    <source>
        <dbReference type="ARBA" id="ARBA00010883"/>
    </source>
</evidence>
<evidence type="ECO:0000259" key="6">
    <source>
        <dbReference type="PROSITE" id="PS51207"/>
    </source>
</evidence>
<feature type="compositionally biased region" description="Polar residues" evidence="2">
    <location>
        <begin position="607"/>
        <end position="622"/>
    </location>
</feature>
<comment type="similarity">
    <text evidence="1">Belongs to the sorting nexin family.</text>
</comment>
<feature type="domain" description="RGS" evidence="4">
    <location>
        <begin position="442"/>
        <end position="589"/>
    </location>
</feature>
<accession>A0ABR3Q7E4</accession>
<dbReference type="InterPro" id="IPR016137">
    <property type="entry name" value="RGS"/>
</dbReference>
<dbReference type="PROSITE" id="PS50195">
    <property type="entry name" value="PX"/>
    <property type="match status" value="1"/>
</dbReference>
<dbReference type="SMART" id="SM00312">
    <property type="entry name" value="PX"/>
    <property type="match status" value="1"/>
</dbReference>